<proteinExistence type="predicted"/>
<evidence type="ECO:0000313" key="1">
    <source>
        <dbReference type="EMBL" id="KAJ0079839.1"/>
    </source>
</evidence>
<protein>
    <submittedName>
        <fullName evidence="1">Uncharacterized protein</fullName>
    </submittedName>
</protein>
<reference evidence="2" key="1">
    <citation type="journal article" date="2023" name="G3 (Bethesda)">
        <title>Genome assembly and association tests identify interacting loci associated with vigor, precocity, and sex in interspecific pistachio rootstocks.</title>
        <authorList>
            <person name="Palmer W."/>
            <person name="Jacygrad E."/>
            <person name="Sagayaradj S."/>
            <person name="Cavanaugh K."/>
            <person name="Han R."/>
            <person name="Bertier L."/>
            <person name="Beede B."/>
            <person name="Kafkas S."/>
            <person name="Golino D."/>
            <person name="Preece J."/>
            <person name="Michelmore R."/>
        </authorList>
    </citation>
    <scope>NUCLEOTIDE SEQUENCE [LARGE SCALE GENOMIC DNA]</scope>
</reference>
<organism evidence="1 2">
    <name type="scientific">Pistacia atlantica</name>
    <dbReference type="NCBI Taxonomy" id="434234"/>
    <lineage>
        <taxon>Eukaryota</taxon>
        <taxon>Viridiplantae</taxon>
        <taxon>Streptophyta</taxon>
        <taxon>Embryophyta</taxon>
        <taxon>Tracheophyta</taxon>
        <taxon>Spermatophyta</taxon>
        <taxon>Magnoliopsida</taxon>
        <taxon>eudicotyledons</taxon>
        <taxon>Gunneridae</taxon>
        <taxon>Pentapetalae</taxon>
        <taxon>rosids</taxon>
        <taxon>malvids</taxon>
        <taxon>Sapindales</taxon>
        <taxon>Anacardiaceae</taxon>
        <taxon>Pistacia</taxon>
    </lineage>
</organism>
<name>A0ACC0ZXQ7_9ROSI</name>
<comment type="caution">
    <text evidence="1">The sequence shown here is derived from an EMBL/GenBank/DDBJ whole genome shotgun (WGS) entry which is preliminary data.</text>
</comment>
<evidence type="ECO:0000313" key="2">
    <source>
        <dbReference type="Proteomes" id="UP001164250"/>
    </source>
</evidence>
<gene>
    <name evidence="1" type="ORF">Patl1_22295</name>
</gene>
<sequence>MECFRVGRLEEQIIVSELCIILFCIAVEETTDGISVHLQSPYSLSPESEPLCAKKKKKKFQQFMSQIVDSTPPLPQPKTIPG</sequence>
<keyword evidence="2" id="KW-1185">Reference proteome</keyword>
<dbReference type="EMBL" id="CM047909">
    <property type="protein sequence ID" value="KAJ0079839.1"/>
    <property type="molecule type" value="Genomic_DNA"/>
</dbReference>
<dbReference type="Proteomes" id="UP001164250">
    <property type="component" value="Chromosome 13"/>
</dbReference>
<accession>A0ACC0ZXQ7</accession>